<dbReference type="PROSITE" id="PS50929">
    <property type="entry name" value="ABC_TM1F"/>
    <property type="match status" value="2"/>
</dbReference>
<dbReference type="FunCoup" id="A0A409WTW5">
    <property type="interactions" value="35"/>
</dbReference>
<evidence type="ECO:0008006" key="14">
    <source>
        <dbReference type="Google" id="ProtNLM"/>
    </source>
</evidence>
<dbReference type="GO" id="GO:0016020">
    <property type="term" value="C:membrane"/>
    <property type="evidence" value="ECO:0007669"/>
    <property type="project" value="UniProtKB-SubCell"/>
</dbReference>
<evidence type="ECO:0000313" key="13">
    <source>
        <dbReference type="Proteomes" id="UP000284842"/>
    </source>
</evidence>
<evidence type="ECO:0000256" key="8">
    <source>
        <dbReference type="SAM" id="MobiDB-lite"/>
    </source>
</evidence>
<keyword evidence="7 9" id="KW-0472">Membrane</keyword>
<dbReference type="Proteomes" id="UP000284842">
    <property type="component" value="Unassembled WGS sequence"/>
</dbReference>
<dbReference type="InterPro" id="IPR003439">
    <property type="entry name" value="ABC_transporter-like_ATP-bd"/>
</dbReference>
<feature type="transmembrane region" description="Helical" evidence="9">
    <location>
        <begin position="249"/>
        <end position="275"/>
    </location>
</feature>
<dbReference type="Gene3D" id="1.20.1560.10">
    <property type="entry name" value="ABC transporter type 1, transmembrane domain"/>
    <property type="match status" value="2"/>
</dbReference>
<dbReference type="CDD" id="cd18596">
    <property type="entry name" value="ABC_6TM_VMR1_D1_like"/>
    <property type="match status" value="1"/>
</dbReference>
<dbReference type="PROSITE" id="PS00211">
    <property type="entry name" value="ABC_TRANSPORTER_1"/>
    <property type="match status" value="1"/>
</dbReference>
<dbReference type="SUPFAM" id="SSF90123">
    <property type="entry name" value="ABC transporter transmembrane region"/>
    <property type="match status" value="2"/>
</dbReference>
<evidence type="ECO:0000256" key="9">
    <source>
        <dbReference type="SAM" id="Phobius"/>
    </source>
</evidence>
<dbReference type="STRING" id="181874.A0A409WTW5"/>
<evidence type="ECO:0000256" key="6">
    <source>
        <dbReference type="ARBA" id="ARBA00022989"/>
    </source>
</evidence>
<dbReference type="InParanoid" id="A0A409WTW5"/>
<feature type="transmembrane region" description="Helical" evidence="9">
    <location>
        <begin position="141"/>
        <end position="160"/>
    </location>
</feature>
<sequence length="1090" mass="121746">MTSPSATIAGMRRRNYDVTHQYENILNRIYPDFLKNSGMLLVNCVQTYQLLHEAPLKEGHTAVDCFHRLLQCSPSQLALVATYLYASILAFFAIGTGPLVSLMRKHVVVILLVVTGVYVYRDIIPWMTYTLQPMDSADGQLLYIRLVLLCISAIIVPLFIPRIYVPIDPKNPMEVPNPEQTASIFSLAFYTFLDPIVKEASVVPHLPFHRLPPLADYDCSAHLKKTSFPHLDQFHGRKRRHMFWSLMHVFSWEYSGMALCLTFMSLTRFISPLALNRILEYMENGDTQGRIMTPWFWVGSLLVAPAMGTVAWQWYIFLATRCLARTQAIFTQLIFEHSLRIQFKAETSSDATLEGDVESRSGGDEQDAQSQRTAAVEGNAKAKDGGMKPAPQHAEKENLIGKINTLVTVDLDTILNTKDFLTFVLQVPLELVLAGVFLYKILGWSSFVGCASILLMLPIPGYVTSLIQKYHKAKMAKTDARVDAIAEAVGVLRMIKLFGWEKKMSRSLNDKREEELVWVWKSKVIELLNGIINSIIPTITMVVTYATFTIIMKQSLTPSIVFSSMVIFDVVRIKFHTTSWGVGQIMRGKVALERIQSFLRETDLLDEFDEKSAERLAKAASHIDEMHESVIGFKDCVFTWDALDGDSRPTSRAFRLKIEGELCFRRDCINLIVGPTGAGKTSVLMALLGEMHYNPSSADSWYHLPRAGGIAYAAQESWVQNDTIRNNILFGAPYDDERYKKVIYQCALTKDLELFDTGDHTEVGEMGLTLSGGQKARVTLARALYSSAEILLLDDILVALDVHTSRWIVKECLQGDLIQGRTVLLVTHNVALAGPIAGFFVTVDSNGAVKEAGTTLSSTLALSPAMEEEFEAEKDAVEEATKEETSAPNGTKLGTVNKATGKLILAEEIQQGSVTWKAITLYLRALGGKRPVFFAAVCVVSMLASPVASSFSVWFLGHWSGQYKGRSPEEVDVFFYLSMYILTLIGMEVFMAFNDIYYITGAQRASRYINNTLVESILTSTLRWLDETPASRIISRCTQDIGTIDNELASTFQRFATVAFIMAVKLVAPLLFAPTGVAKKYIGLRICFEI</sequence>
<keyword evidence="6 9" id="KW-1133">Transmembrane helix</keyword>
<reference evidence="12 13" key="1">
    <citation type="journal article" date="2018" name="Evol. Lett.">
        <title>Horizontal gene cluster transfer increased hallucinogenic mushroom diversity.</title>
        <authorList>
            <person name="Reynolds H.T."/>
            <person name="Vijayakumar V."/>
            <person name="Gluck-Thaler E."/>
            <person name="Korotkin H.B."/>
            <person name="Matheny P.B."/>
            <person name="Slot J.C."/>
        </authorList>
    </citation>
    <scope>NUCLEOTIDE SEQUENCE [LARGE SCALE GENOMIC DNA]</scope>
    <source>
        <strain evidence="12 13">2629</strain>
    </source>
</reference>
<dbReference type="InterPro" id="IPR050173">
    <property type="entry name" value="ABC_transporter_C-like"/>
</dbReference>
<keyword evidence="5" id="KW-0067">ATP-binding</keyword>
<feature type="transmembrane region" description="Helical" evidence="9">
    <location>
        <begin position="975"/>
        <end position="999"/>
    </location>
</feature>
<feature type="transmembrane region" description="Helical" evidence="9">
    <location>
        <begin position="295"/>
        <end position="317"/>
    </location>
</feature>
<evidence type="ECO:0000256" key="1">
    <source>
        <dbReference type="ARBA" id="ARBA00004370"/>
    </source>
</evidence>
<feature type="domain" description="ABC transmembrane type-1" evidence="11">
    <location>
        <begin position="256"/>
        <end position="587"/>
    </location>
</feature>
<feature type="domain" description="ABC transporter" evidence="10">
    <location>
        <begin position="631"/>
        <end position="870"/>
    </location>
</feature>
<dbReference type="PROSITE" id="PS50893">
    <property type="entry name" value="ABC_TRANSPORTER_2"/>
    <property type="match status" value="1"/>
</dbReference>
<feature type="domain" description="ABC transmembrane type-1" evidence="11">
    <location>
        <begin position="936"/>
        <end position="1064"/>
    </location>
</feature>
<feature type="transmembrane region" description="Helical" evidence="9">
    <location>
        <begin position="77"/>
        <end position="100"/>
    </location>
</feature>
<dbReference type="PANTHER" id="PTHR24223:SF356">
    <property type="entry name" value="ATP-BINDING CASSETTE TRANSPORTER ABC4"/>
    <property type="match status" value="1"/>
</dbReference>
<evidence type="ECO:0000259" key="11">
    <source>
        <dbReference type="PROSITE" id="PS50929"/>
    </source>
</evidence>
<dbReference type="Pfam" id="PF00005">
    <property type="entry name" value="ABC_tran"/>
    <property type="match status" value="1"/>
</dbReference>
<organism evidence="12 13">
    <name type="scientific">Panaeolus cyanescens</name>
    <dbReference type="NCBI Taxonomy" id="181874"/>
    <lineage>
        <taxon>Eukaryota</taxon>
        <taxon>Fungi</taxon>
        <taxon>Dikarya</taxon>
        <taxon>Basidiomycota</taxon>
        <taxon>Agaricomycotina</taxon>
        <taxon>Agaricomycetes</taxon>
        <taxon>Agaricomycetidae</taxon>
        <taxon>Agaricales</taxon>
        <taxon>Agaricineae</taxon>
        <taxon>Galeropsidaceae</taxon>
        <taxon>Panaeolus</taxon>
    </lineage>
</organism>
<dbReference type="SUPFAM" id="SSF52540">
    <property type="entry name" value="P-loop containing nucleoside triphosphate hydrolases"/>
    <property type="match status" value="1"/>
</dbReference>
<proteinExistence type="predicted"/>
<keyword evidence="3 9" id="KW-0812">Transmembrane</keyword>
<dbReference type="PANTHER" id="PTHR24223">
    <property type="entry name" value="ATP-BINDING CASSETTE SUB-FAMILY C"/>
    <property type="match status" value="1"/>
</dbReference>
<feature type="transmembrane region" description="Helical" evidence="9">
    <location>
        <begin position="420"/>
        <end position="439"/>
    </location>
</feature>
<dbReference type="EMBL" id="NHTK01005221">
    <property type="protein sequence ID" value="PPQ81919.1"/>
    <property type="molecule type" value="Genomic_DNA"/>
</dbReference>
<evidence type="ECO:0000259" key="10">
    <source>
        <dbReference type="PROSITE" id="PS50893"/>
    </source>
</evidence>
<evidence type="ECO:0000256" key="2">
    <source>
        <dbReference type="ARBA" id="ARBA00022448"/>
    </source>
</evidence>
<dbReference type="GO" id="GO:0140359">
    <property type="term" value="F:ABC-type transporter activity"/>
    <property type="evidence" value="ECO:0007669"/>
    <property type="project" value="InterPro"/>
</dbReference>
<name>A0A409WTW5_9AGAR</name>
<evidence type="ECO:0000256" key="5">
    <source>
        <dbReference type="ARBA" id="ARBA00022840"/>
    </source>
</evidence>
<evidence type="ECO:0000256" key="4">
    <source>
        <dbReference type="ARBA" id="ARBA00022741"/>
    </source>
</evidence>
<feature type="transmembrane region" description="Helical" evidence="9">
    <location>
        <begin position="107"/>
        <end position="129"/>
    </location>
</feature>
<dbReference type="InterPro" id="IPR036640">
    <property type="entry name" value="ABC1_TM_sf"/>
</dbReference>
<evidence type="ECO:0000256" key="7">
    <source>
        <dbReference type="ARBA" id="ARBA00023136"/>
    </source>
</evidence>
<evidence type="ECO:0000256" key="3">
    <source>
        <dbReference type="ARBA" id="ARBA00022692"/>
    </source>
</evidence>
<dbReference type="OrthoDB" id="6500128at2759"/>
<dbReference type="Gene3D" id="3.40.50.300">
    <property type="entry name" value="P-loop containing nucleotide triphosphate hydrolases"/>
    <property type="match status" value="1"/>
</dbReference>
<dbReference type="AlphaFoldDB" id="A0A409WTW5"/>
<protein>
    <recommendedName>
        <fullName evidence="14">ABC transporter domain-containing protein</fullName>
    </recommendedName>
</protein>
<dbReference type="GO" id="GO:0005524">
    <property type="term" value="F:ATP binding"/>
    <property type="evidence" value="ECO:0007669"/>
    <property type="project" value="UniProtKB-KW"/>
</dbReference>
<dbReference type="CDD" id="cd03250">
    <property type="entry name" value="ABCC_MRP_domain1"/>
    <property type="match status" value="1"/>
</dbReference>
<comment type="subcellular location">
    <subcellularLocation>
        <location evidence="1">Membrane</location>
    </subcellularLocation>
</comment>
<dbReference type="InterPro" id="IPR017871">
    <property type="entry name" value="ABC_transporter-like_CS"/>
</dbReference>
<feature type="region of interest" description="Disordered" evidence="8">
    <location>
        <begin position="352"/>
        <end position="392"/>
    </location>
</feature>
<dbReference type="InterPro" id="IPR003593">
    <property type="entry name" value="AAA+_ATPase"/>
</dbReference>
<evidence type="ECO:0000313" key="12">
    <source>
        <dbReference type="EMBL" id="PPQ81919.1"/>
    </source>
</evidence>
<dbReference type="GO" id="GO:0016887">
    <property type="term" value="F:ATP hydrolysis activity"/>
    <property type="evidence" value="ECO:0007669"/>
    <property type="project" value="InterPro"/>
</dbReference>
<accession>A0A409WTW5</accession>
<dbReference type="InterPro" id="IPR027417">
    <property type="entry name" value="P-loop_NTPase"/>
</dbReference>
<feature type="transmembrane region" description="Helical" evidence="9">
    <location>
        <begin position="445"/>
        <end position="467"/>
    </location>
</feature>
<comment type="caution">
    <text evidence="12">The sequence shown here is derived from an EMBL/GenBank/DDBJ whole genome shotgun (WGS) entry which is preliminary data.</text>
</comment>
<feature type="transmembrane region" description="Helical" evidence="9">
    <location>
        <begin position="932"/>
        <end position="955"/>
    </location>
</feature>
<dbReference type="Pfam" id="PF00664">
    <property type="entry name" value="ABC_membrane"/>
    <property type="match status" value="2"/>
</dbReference>
<dbReference type="SMART" id="SM00382">
    <property type="entry name" value="AAA"/>
    <property type="match status" value="1"/>
</dbReference>
<dbReference type="InterPro" id="IPR011527">
    <property type="entry name" value="ABC1_TM_dom"/>
</dbReference>
<gene>
    <name evidence="12" type="ORF">CVT24_010441</name>
</gene>
<keyword evidence="4" id="KW-0547">Nucleotide-binding</keyword>
<keyword evidence="13" id="KW-1185">Reference proteome</keyword>
<keyword evidence="2" id="KW-0813">Transport</keyword>